<dbReference type="InterPro" id="IPR003474">
    <property type="entry name" value="Glcn_transporter"/>
</dbReference>
<organism evidence="2 3">
    <name type="scientific">Brachyspira suanatina</name>
    <dbReference type="NCBI Taxonomy" id="381802"/>
    <lineage>
        <taxon>Bacteria</taxon>
        <taxon>Pseudomonadati</taxon>
        <taxon>Spirochaetota</taxon>
        <taxon>Spirochaetia</taxon>
        <taxon>Brachyspirales</taxon>
        <taxon>Brachyspiraceae</taxon>
        <taxon>Brachyspira</taxon>
    </lineage>
</organism>
<dbReference type="AlphaFoldDB" id="A0A0G4KAT9"/>
<protein>
    <submittedName>
        <fullName evidence="2">Uncharacterized transporter YxjC</fullName>
    </submittedName>
</protein>
<dbReference type="GO" id="GO:0005886">
    <property type="term" value="C:plasma membrane"/>
    <property type="evidence" value="ECO:0007669"/>
    <property type="project" value="TreeGrafter"/>
</dbReference>
<feature type="transmembrane region" description="Helical" evidence="1">
    <location>
        <begin position="6"/>
        <end position="23"/>
    </location>
</feature>
<feature type="transmembrane region" description="Helical" evidence="1">
    <location>
        <begin position="30"/>
        <end position="51"/>
    </location>
</feature>
<dbReference type="Pfam" id="PF02447">
    <property type="entry name" value="GntP_permease"/>
    <property type="match status" value="1"/>
</dbReference>
<keyword evidence="3" id="KW-1185">Reference proteome</keyword>
<keyword evidence="1" id="KW-0812">Transmembrane</keyword>
<accession>A0A0G4KAT9</accession>
<feature type="transmembrane region" description="Helical" evidence="1">
    <location>
        <begin position="104"/>
        <end position="130"/>
    </location>
</feature>
<name>A0A0G4KAT9_9SPIR</name>
<gene>
    <name evidence="2" type="primary">yxjC</name>
    <name evidence="2" type="ORF">BRSU_2765</name>
</gene>
<feature type="transmembrane region" description="Helical" evidence="1">
    <location>
        <begin position="183"/>
        <end position="204"/>
    </location>
</feature>
<feature type="transmembrane region" description="Helical" evidence="1">
    <location>
        <begin position="237"/>
        <end position="259"/>
    </location>
</feature>
<feature type="transmembrane region" description="Helical" evidence="1">
    <location>
        <begin position="63"/>
        <end position="83"/>
    </location>
</feature>
<evidence type="ECO:0000313" key="2">
    <source>
        <dbReference type="EMBL" id="CRF35606.1"/>
    </source>
</evidence>
<dbReference type="PANTHER" id="PTHR30354:SF7">
    <property type="entry name" value="BLL7963 PROTEIN"/>
    <property type="match status" value="1"/>
</dbReference>
<reference evidence="3" key="1">
    <citation type="submission" date="2015-04" db="EMBL/GenBank/DDBJ databases">
        <authorList>
            <person name="Mushtaq Mamoona"/>
        </authorList>
    </citation>
    <scope>NUCLEOTIDE SEQUENCE [LARGE SCALE GENOMIC DNA]</scope>
    <source>
        <strain evidence="3">AN4859/03</strain>
    </source>
</reference>
<proteinExistence type="predicted"/>
<keyword evidence="1" id="KW-0472">Membrane</keyword>
<evidence type="ECO:0000256" key="1">
    <source>
        <dbReference type="SAM" id="Phobius"/>
    </source>
</evidence>
<feature type="transmembrane region" description="Helical" evidence="1">
    <location>
        <begin position="438"/>
        <end position="461"/>
    </location>
</feature>
<feature type="transmembrane region" description="Helical" evidence="1">
    <location>
        <begin position="279"/>
        <end position="299"/>
    </location>
</feature>
<dbReference type="RefSeq" id="WP_048596122.1">
    <property type="nucleotide sequence ID" value="NZ_CVLB01000003.1"/>
</dbReference>
<evidence type="ECO:0000313" key="3">
    <source>
        <dbReference type="Proteomes" id="UP000043763"/>
    </source>
</evidence>
<dbReference type="OrthoDB" id="86125at2"/>
<keyword evidence="1" id="KW-1133">Transmembrane helix</keyword>
<dbReference type="GO" id="GO:0015128">
    <property type="term" value="F:gluconate transmembrane transporter activity"/>
    <property type="evidence" value="ECO:0007669"/>
    <property type="project" value="InterPro"/>
</dbReference>
<dbReference type="PANTHER" id="PTHR30354">
    <property type="entry name" value="GNT FAMILY GLUCONATE TRANSPORTER"/>
    <property type="match status" value="1"/>
</dbReference>
<dbReference type="Proteomes" id="UP000043763">
    <property type="component" value="Unassembled WGS sequence"/>
</dbReference>
<dbReference type="EMBL" id="CVLB01000003">
    <property type="protein sequence ID" value="CRF35606.1"/>
    <property type="molecule type" value="Genomic_DNA"/>
</dbReference>
<sequence length="462" mass="48121">MAFGTIGIVLSLILLMYLAYRGFSVLIIAPILACFAAIMSGIDSGSIHILATYTETFMSSLAGYVRSYFPIFLLGAIFGKVMDDTGSAKSISYFICEKFGKEKAILAIVLACAVLTYGGVSLFVVSFAIYPVAAALFREAGIPKRFIPGSIACGAFTFTMTALPGTPQIQNAIPMQYFGTDPYAAPILGIIGSILMASGGIFWLQRRAKKAMAKGEGYGVHQNEPTVTNEEKKVPPFGIAILPILLVLVVGLITSKFIFPSLDLSYLESYGTSAGKVVGNWSLIVALVVSIIVAIVVNLKRMESVTKTLTDGVSGSFLAVMNTASEVGYGNVIASMAAFAVVKGALLGLSSNPLVSEAVSVSALAGITGSASGGLSIALEALADTYLKDALAANIDPQVLHRIASMACGGLDTMPHNGAVITVLAVTGMTHRESYGDIAMCTAIIPVVTVAICIVLASFGVV</sequence>